<dbReference type="Gene3D" id="1.10.357.10">
    <property type="entry name" value="Tetracycline Repressor, domain 2"/>
    <property type="match status" value="1"/>
</dbReference>
<feature type="domain" description="HTH tetR-type" evidence="3">
    <location>
        <begin position="30"/>
        <end position="90"/>
    </location>
</feature>
<dbReference type="AlphaFoldDB" id="A0A5C6WSX6"/>
<evidence type="ECO:0000313" key="4">
    <source>
        <dbReference type="EMBL" id="TXD31361.1"/>
    </source>
</evidence>
<name>A0A5C6WSX6_9DELT</name>
<dbReference type="Proteomes" id="UP000321046">
    <property type="component" value="Unassembled WGS sequence"/>
</dbReference>
<dbReference type="SUPFAM" id="SSF48498">
    <property type="entry name" value="Tetracyclin repressor-like, C-terminal domain"/>
    <property type="match status" value="1"/>
</dbReference>
<dbReference type="InterPro" id="IPR013570">
    <property type="entry name" value="Tscrpt_reg_YsiA_C"/>
</dbReference>
<dbReference type="InterPro" id="IPR009057">
    <property type="entry name" value="Homeodomain-like_sf"/>
</dbReference>
<evidence type="ECO:0000259" key="3">
    <source>
        <dbReference type="PROSITE" id="PS50977"/>
    </source>
</evidence>
<evidence type="ECO:0000313" key="5">
    <source>
        <dbReference type="Proteomes" id="UP000321046"/>
    </source>
</evidence>
<organism evidence="4 5">
    <name type="scientific">Lujinxingia vulgaris</name>
    <dbReference type="NCBI Taxonomy" id="2600176"/>
    <lineage>
        <taxon>Bacteria</taxon>
        <taxon>Deltaproteobacteria</taxon>
        <taxon>Bradymonadales</taxon>
        <taxon>Lujinxingiaceae</taxon>
        <taxon>Lujinxingia</taxon>
    </lineage>
</organism>
<reference evidence="4 5" key="1">
    <citation type="submission" date="2019-08" db="EMBL/GenBank/DDBJ databases">
        <title>Bradymonadales sp. TMQ2.</title>
        <authorList>
            <person name="Liang Q."/>
        </authorList>
    </citation>
    <scope>NUCLEOTIDE SEQUENCE [LARGE SCALE GENOMIC DNA]</scope>
    <source>
        <strain evidence="4 5">TMQ2</strain>
    </source>
</reference>
<keyword evidence="1 2" id="KW-0238">DNA-binding</keyword>
<dbReference type="InterPro" id="IPR036271">
    <property type="entry name" value="Tet_transcr_reg_TetR-rel_C_sf"/>
</dbReference>
<dbReference type="SUPFAM" id="SSF46689">
    <property type="entry name" value="Homeodomain-like"/>
    <property type="match status" value="1"/>
</dbReference>
<dbReference type="PANTHER" id="PTHR30055:SF226">
    <property type="entry name" value="HTH-TYPE TRANSCRIPTIONAL REGULATOR PKSA"/>
    <property type="match status" value="1"/>
</dbReference>
<dbReference type="PANTHER" id="PTHR30055">
    <property type="entry name" value="HTH-TYPE TRANSCRIPTIONAL REGULATOR RUTR"/>
    <property type="match status" value="1"/>
</dbReference>
<dbReference type="Pfam" id="PF00440">
    <property type="entry name" value="TetR_N"/>
    <property type="match status" value="1"/>
</dbReference>
<gene>
    <name evidence="4" type="ORF">FRC96_21110</name>
</gene>
<dbReference type="InterPro" id="IPR001647">
    <property type="entry name" value="HTH_TetR"/>
</dbReference>
<dbReference type="Pfam" id="PF08359">
    <property type="entry name" value="TetR_C_4"/>
    <property type="match status" value="1"/>
</dbReference>
<dbReference type="GO" id="GO:0003700">
    <property type="term" value="F:DNA-binding transcription factor activity"/>
    <property type="evidence" value="ECO:0007669"/>
    <property type="project" value="TreeGrafter"/>
</dbReference>
<dbReference type="GO" id="GO:0000976">
    <property type="term" value="F:transcription cis-regulatory region binding"/>
    <property type="evidence" value="ECO:0007669"/>
    <property type="project" value="TreeGrafter"/>
</dbReference>
<dbReference type="OrthoDB" id="9809994at2"/>
<dbReference type="Gene3D" id="1.10.10.60">
    <property type="entry name" value="Homeodomain-like"/>
    <property type="match status" value="1"/>
</dbReference>
<dbReference type="EMBL" id="VOSL01000148">
    <property type="protein sequence ID" value="TXD31361.1"/>
    <property type="molecule type" value="Genomic_DNA"/>
</dbReference>
<sequence length="227" mass="25789">MGIHSASLTPVHPLRDLVSMADSEKQRGSNEKRERILEGALRAFAKKGFYNTRVSEIASEAGVADGTIYLYFKNKDDLLISLFEDRMEWIIARLQTELDAVQGSVIERIKAFVHLHFRLAVEDRDLAEFITVELRQSAKFVKEYKNPKFADYLKILQSLIDQGQNEGIFRTDLDSRLVGRALFGALDEVLLQFTLSRSAPTDVKDEAEQISTMIIDGLIVREHPTMD</sequence>
<dbReference type="InterPro" id="IPR050109">
    <property type="entry name" value="HTH-type_TetR-like_transc_reg"/>
</dbReference>
<evidence type="ECO:0000256" key="2">
    <source>
        <dbReference type="PROSITE-ProRule" id="PRU00335"/>
    </source>
</evidence>
<dbReference type="PROSITE" id="PS50977">
    <property type="entry name" value="HTH_TETR_2"/>
    <property type="match status" value="1"/>
</dbReference>
<feature type="DNA-binding region" description="H-T-H motif" evidence="2">
    <location>
        <begin position="53"/>
        <end position="72"/>
    </location>
</feature>
<evidence type="ECO:0000256" key="1">
    <source>
        <dbReference type="ARBA" id="ARBA00023125"/>
    </source>
</evidence>
<dbReference type="PRINTS" id="PR00455">
    <property type="entry name" value="HTHTETR"/>
</dbReference>
<protein>
    <submittedName>
        <fullName evidence="4">TetR/AcrR family transcriptional regulator</fullName>
    </submittedName>
</protein>
<accession>A0A5C6WSX6</accession>
<comment type="caution">
    <text evidence="4">The sequence shown here is derived from an EMBL/GenBank/DDBJ whole genome shotgun (WGS) entry which is preliminary data.</text>
</comment>
<proteinExistence type="predicted"/>